<dbReference type="GO" id="GO:0006313">
    <property type="term" value="P:DNA transposition"/>
    <property type="evidence" value="ECO:0007669"/>
    <property type="project" value="InterPro"/>
</dbReference>
<dbReference type="Proteomes" id="UP000315971">
    <property type="component" value="Unassembled WGS sequence"/>
</dbReference>
<dbReference type="Pfam" id="PF01527">
    <property type="entry name" value="HTH_Tnp_1"/>
    <property type="match status" value="1"/>
</dbReference>
<dbReference type="GO" id="GO:0003677">
    <property type="term" value="F:DNA binding"/>
    <property type="evidence" value="ECO:0007669"/>
    <property type="project" value="InterPro"/>
</dbReference>
<dbReference type="PANTHER" id="PTHR33609">
    <property type="entry name" value="LOW CALCIUM RESPONSE LOCUS PROTEIN S"/>
    <property type="match status" value="1"/>
</dbReference>
<evidence type="ECO:0000313" key="1">
    <source>
        <dbReference type="EMBL" id="SMO86615.1"/>
    </source>
</evidence>
<dbReference type="GO" id="GO:0004803">
    <property type="term" value="F:transposase activity"/>
    <property type="evidence" value="ECO:0007669"/>
    <property type="project" value="InterPro"/>
</dbReference>
<gene>
    <name evidence="1" type="ORF">SAMN06265350_1232</name>
</gene>
<dbReference type="InterPro" id="IPR009057">
    <property type="entry name" value="Homeodomain-like_sf"/>
</dbReference>
<dbReference type="SUPFAM" id="SSF46689">
    <property type="entry name" value="Homeodomain-like"/>
    <property type="match status" value="1"/>
</dbReference>
<keyword evidence="2" id="KW-1185">Reference proteome</keyword>
<reference evidence="1 2" key="1">
    <citation type="submission" date="2017-05" db="EMBL/GenBank/DDBJ databases">
        <authorList>
            <person name="Varghese N."/>
            <person name="Submissions S."/>
        </authorList>
    </citation>
    <scope>NUCLEOTIDE SEQUENCE [LARGE SCALE GENOMIC DNA]</scope>
    <source>
        <strain evidence="1 2">DSM 21342</strain>
    </source>
</reference>
<dbReference type="InterPro" id="IPR002514">
    <property type="entry name" value="Transposase_8"/>
</dbReference>
<sequence>MKKSNFTESQIIKILSLQEAGRSISDICREHGISQATFYNWKSKYSGMDLSQLKQLKELEKELSQYKKIVAEQTLQITVLKDVIEKKL</sequence>
<evidence type="ECO:0000313" key="2">
    <source>
        <dbReference type="Proteomes" id="UP000315971"/>
    </source>
</evidence>
<accession>A0A521ERS9</accession>
<dbReference type="Gene3D" id="1.10.10.60">
    <property type="entry name" value="Homeodomain-like"/>
    <property type="match status" value="1"/>
</dbReference>
<dbReference type="PANTHER" id="PTHR33609:SF1">
    <property type="entry name" value="TRANSPOSASE"/>
    <property type="match status" value="1"/>
</dbReference>
<dbReference type="InterPro" id="IPR052546">
    <property type="entry name" value="Transposase_8_domain"/>
</dbReference>
<dbReference type="EMBL" id="FXSZ01000023">
    <property type="protein sequence ID" value="SMO86615.1"/>
    <property type="molecule type" value="Genomic_DNA"/>
</dbReference>
<protein>
    <submittedName>
        <fullName evidence="1">Putative transposase</fullName>
    </submittedName>
</protein>
<proteinExistence type="predicted"/>
<name>A0A521ERS9_9SPHI</name>
<organism evidence="1 2">
    <name type="scientific">Solitalea koreensis</name>
    <dbReference type="NCBI Taxonomy" id="543615"/>
    <lineage>
        <taxon>Bacteria</taxon>
        <taxon>Pseudomonadati</taxon>
        <taxon>Bacteroidota</taxon>
        <taxon>Sphingobacteriia</taxon>
        <taxon>Sphingobacteriales</taxon>
        <taxon>Sphingobacteriaceae</taxon>
        <taxon>Solitalea</taxon>
    </lineage>
</organism>
<dbReference type="AlphaFoldDB" id="A0A521ERS9"/>